<evidence type="ECO:0000313" key="6">
    <source>
        <dbReference type="EMBL" id="PQO48128.1"/>
    </source>
</evidence>
<evidence type="ECO:0000313" key="7">
    <source>
        <dbReference type="Proteomes" id="UP000237819"/>
    </source>
</evidence>
<accession>A0A2S8GUL7</accession>
<dbReference type="InterPro" id="IPR015421">
    <property type="entry name" value="PyrdxlP-dep_Trfase_major"/>
</dbReference>
<dbReference type="GO" id="GO:0000271">
    <property type="term" value="P:polysaccharide biosynthetic process"/>
    <property type="evidence" value="ECO:0007669"/>
    <property type="project" value="TreeGrafter"/>
</dbReference>
<dbReference type="InterPro" id="IPR015422">
    <property type="entry name" value="PyrdxlP-dep_Trfase_small"/>
</dbReference>
<dbReference type="InterPro" id="IPR000653">
    <property type="entry name" value="DegT/StrS_aminotransferase"/>
</dbReference>
<dbReference type="AlphaFoldDB" id="A0A2S8GUL7"/>
<evidence type="ECO:0000256" key="4">
    <source>
        <dbReference type="SAM" id="Coils"/>
    </source>
</evidence>
<evidence type="ECO:0000256" key="1">
    <source>
        <dbReference type="ARBA" id="ARBA00022898"/>
    </source>
</evidence>
<dbReference type="InterPro" id="IPR015424">
    <property type="entry name" value="PyrdxlP-dep_Trfase"/>
</dbReference>
<name>A0A2S8GUL7_9BACT</name>
<dbReference type="EMBL" id="PUHZ01000001">
    <property type="protein sequence ID" value="PQO48128.1"/>
    <property type="molecule type" value="Genomic_DNA"/>
</dbReference>
<evidence type="ECO:0000256" key="5">
    <source>
        <dbReference type="SAM" id="MobiDB-lite"/>
    </source>
</evidence>
<proteinExistence type="inferred from homology"/>
<comment type="similarity">
    <text evidence="2 3">Belongs to the DegT/DnrJ/EryC1 family.</text>
</comment>
<dbReference type="GO" id="GO:0030170">
    <property type="term" value="F:pyridoxal phosphate binding"/>
    <property type="evidence" value="ECO:0007669"/>
    <property type="project" value="TreeGrafter"/>
</dbReference>
<feature type="coiled-coil region" evidence="4">
    <location>
        <begin position="306"/>
        <end position="333"/>
    </location>
</feature>
<comment type="caution">
    <text evidence="6">The sequence shown here is derived from an EMBL/GenBank/DDBJ whole genome shotgun (WGS) entry which is preliminary data.</text>
</comment>
<dbReference type="GO" id="GO:0008483">
    <property type="term" value="F:transaminase activity"/>
    <property type="evidence" value="ECO:0007669"/>
    <property type="project" value="TreeGrafter"/>
</dbReference>
<gene>
    <name evidence="6" type="ORF">C5Y93_00155</name>
</gene>
<keyword evidence="4" id="KW-0175">Coiled coil</keyword>
<dbReference type="Proteomes" id="UP000237819">
    <property type="component" value="Unassembled WGS sequence"/>
</dbReference>
<dbReference type="SUPFAM" id="SSF53383">
    <property type="entry name" value="PLP-dependent transferases"/>
    <property type="match status" value="1"/>
</dbReference>
<dbReference type="Gene3D" id="3.40.640.10">
    <property type="entry name" value="Type I PLP-dependent aspartate aminotransferase-like (Major domain)"/>
    <property type="match status" value="1"/>
</dbReference>
<reference evidence="6 7" key="1">
    <citation type="submission" date="2018-02" db="EMBL/GenBank/DDBJ databases">
        <title>Comparative genomes isolates from brazilian mangrove.</title>
        <authorList>
            <person name="Araujo J.E."/>
            <person name="Taketani R.G."/>
            <person name="Silva M.C.P."/>
            <person name="Loureco M.V."/>
            <person name="Andreote F.D."/>
        </authorList>
    </citation>
    <scope>NUCLEOTIDE SEQUENCE [LARGE SCALE GENOMIC DNA]</scope>
    <source>
        <strain evidence="6 7">Nap-Phe MGV</strain>
    </source>
</reference>
<organism evidence="6 7">
    <name type="scientific">Blastopirellula marina</name>
    <dbReference type="NCBI Taxonomy" id="124"/>
    <lineage>
        <taxon>Bacteria</taxon>
        <taxon>Pseudomonadati</taxon>
        <taxon>Planctomycetota</taxon>
        <taxon>Planctomycetia</taxon>
        <taxon>Pirellulales</taxon>
        <taxon>Pirellulaceae</taxon>
        <taxon>Blastopirellula</taxon>
    </lineage>
</organism>
<evidence type="ECO:0000256" key="2">
    <source>
        <dbReference type="ARBA" id="ARBA00037999"/>
    </source>
</evidence>
<dbReference type="PANTHER" id="PTHR30244">
    <property type="entry name" value="TRANSAMINASE"/>
    <property type="match status" value="1"/>
</dbReference>
<evidence type="ECO:0000256" key="3">
    <source>
        <dbReference type="RuleBase" id="RU004508"/>
    </source>
</evidence>
<feature type="region of interest" description="Disordered" evidence="5">
    <location>
        <begin position="15"/>
        <end position="72"/>
    </location>
</feature>
<dbReference type="Gene3D" id="3.90.1150.10">
    <property type="entry name" value="Aspartate Aminotransferase, domain 1"/>
    <property type="match status" value="1"/>
</dbReference>
<sequence>MTTAKAWGFASADSIHTGHQATGRKTIQRSRKPRQCEIGRKAPRSSGTPVLGKTTIDRPTNVRPPSSEFDPTWNEWPLAEEPAVKEALLRAYEDGSWGRYHGPHVERLEAELAQMHGVKHALVCASGTIAVQIALRSLNPRPGDEVILAAYDFPGNFRAIQDAGQFPVLVDIDPRTWCLDPEQIEGAIGEKTVAIIVSHLHGGQAKMARIKQIAQSHGIAVIEDACQATGAIIEGKRAGAAGDVGVLSFGGSKLITAGRGGALLTDRDDCVQRAKIFCERGNHAFPLSELQAAVILPQLKQLDARNRTRDINVQRLRESLRELEEKLRPVEIERDRPAFYKHAWLCDSAARAERIVALAEVNQLPIGAGFRGFLKRPSSQTRKSGKLPASEAASRQTILLHHPILLKEREAIDWIAQWLRTSVEEA</sequence>
<protein>
    <submittedName>
        <fullName evidence="6">Perosamine synthetase</fullName>
    </submittedName>
</protein>
<dbReference type="PANTHER" id="PTHR30244:SF36">
    <property type="entry name" value="3-OXO-GLUCOSE-6-PHOSPHATE:GLUTAMATE AMINOTRANSFERASE"/>
    <property type="match status" value="1"/>
</dbReference>
<keyword evidence="1 3" id="KW-0663">Pyridoxal phosphate</keyword>
<dbReference type="Pfam" id="PF01041">
    <property type="entry name" value="DegT_DnrJ_EryC1"/>
    <property type="match status" value="1"/>
</dbReference>